<keyword evidence="1" id="KW-0805">Transcription regulation</keyword>
<dbReference type="PROSITE" id="PS00622">
    <property type="entry name" value="HTH_LUXR_1"/>
    <property type="match status" value="1"/>
</dbReference>
<protein>
    <submittedName>
        <fullName evidence="5">LuxR C-terminal-related transcriptional regulator</fullName>
    </submittedName>
</protein>
<keyword evidence="3" id="KW-0804">Transcription</keyword>
<dbReference type="RefSeq" id="WP_273601699.1">
    <property type="nucleotide sequence ID" value="NZ_JAQQXT010000012.1"/>
</dbReference>
<dbReference type="Pfam" id="PF13191">
    <property type="entry name" value="AAA_16"/>
    <property type="match status" value="1"/>
</dbReference>
<evidence type="ECO:0000256" key="3">
    <source>
        <dbReference type="ARBA" id="ARBA00023163"/>
    </source>
</evidence>
<dbReference type="EMBL" id="JAQQXT010000012">
    <property type="protein sequence ID" value="MDC8773536.1"/>
    <property type="molecule type" value="Genomic_DNA"/>
</dbReference>
<organism evidence="5 6">
    <name type="scientific">Roseateles albus</name>
    <dbReference type="NCBI Taxonomy" id="2987525"/>
    <lineage>
        <taxon>Bacteria</taxon>
        <taxon>Pseudomonadati</taxon>
        <taxon>Pseudomonadota</taxon>
        <taxon>Betaproteobacteria</taxon>
        <taxon>Burkholderiales</taxon>
        <taxon>Sphaerotilaceae</taxon>
        <taxon>Roseateles</taxon>
    </lineage>
</organism>
<dbReference type="Gene3D" id="1.10.10.10">
    <property type="entry name" value="Winged helix-like DNA-binding domain superfamily/Winged helix DNA-binding domain"/>
    <property type="match status" value="1"/>
</dbReference>
<dbReference type="PRINTS" id="PR00038">
    <property type="entry name" value="HTHLUXR"/>
</dbReference>
<name>A0ABT5KL18_9BURK</name>
<dbReference type="Gene3D" id="3.40.50.300">
    <property type="entry name" value="P-loop containing nucleotide triphosphate hydrolases"/>
    <property type="match status" value="1"/>
</dbReference>
<dbReference type="PANTHER" id="PTHR44688">
    <property type="entry name" value="DNA-BINDING TRANSCRIPTIONAL ACTIVATOR DEVR_DOSR"/>
    <property type="match status" value="1"/>
</dbReference>
<dbReference type="Proteomes" id="UP001221189">
    <property type="component" value="Unassembled WGS sequence"/>
</dbReference>
<dbReference type="InterPro" id="IPR027417">
    <property type="entry name" value="P-loop_NTPase"/>
</dbReference>
<gene>
    <name evidence="5" type="ORF">PRZ03_18320</name>
</gene>
<dbReference type="Pfam" id="PF25873">
    <property type="entry name" value="WHD_MalT"/>
    <property type="match status" value="1"/>
</dbReference>
<evidence type="ECO:0000256" key="1">
    <source>
        <dbReference type="ARBA" id="ARBA00023015"/>
    </source>
</evidence>
<dbReference type="InterPro" id="IPR016032">
    <property type="entry name" value="Sig_transdc_resp-reg_C-effctor"/>
</dbReference>
<evidence type="ECO:0000313" key="5">
    <source>
        <dbReference type="EMBL" id="MDC8773536.1"/>
    </source>
</evidence>
<keyword evidence="6" id="KW-1185">Reference proteome</keyword>
<dbReference type="InterPro" id="IPR036388">
    <property type="entry name" value="WH-like_DNA-bd_sf"/>
</dbReference>
<dbReference type="PROSITE" id="PS50043">
    <property type="entry name" value="HTH_LUXR_2"/>
    <property type="match status" value="1"/>
</dbReference>
<dbReference type="PANTHER" id="PTHR44688:SF25">
    <property type="entry name" value="HTH LUXR-TYPE DOMAIN-CONTAINING PROTEIN"/>
    <property type="match status" value="1"/>
</dbReference>
<dbReference type="SUPFAM" id="SSF46894">
    <property type="entry name" value="C-terminal effector domain of the bipartite response regulators"/>
    <property type="match status" value="1"/>
</dbReference>
<dbReference type="Pfam" id="PF17874">
    <property type="entry name" value="TPR_MalT"/>
    <property type="match status" value="1"/>
</dbReference>
<evidence type="ECO:0000313" key="6">
    <source>
        <dbReference type="Proteomes" id="UP001221189"/>
    </source>
</evidence>
<dbReference type="Gene3D" id="1.25.40.10">
    <property type="entry name" value="Tetratricopeptide repeat domain"/>
    <property type="match status" value="1"/>
</dbReference>
<proteinExistence type="predicted"/>
<dbReference type="Pfam" id="PF00196">
    <property type="entry name" value="GerE"/>
    <property type="match status" value="1"/>
</dbReference>
<dbReference type="CDD" id="cd06170">
    <property type="entry name" value="LuxR_C_like"/>
    <property type="match status" value="1"/>
</dbReference>
<comment type="caution">
    <text evidence="5">The sequence shown here is derived from an EMBL/GenBank/DDBJ whole genome shotgun (WGS) entry which is preliminary data.</text>
</comment>
<dbReference type="InterPro" id="IPR041664">
    <property type="entry name" value="AAA_16"/>
</dbReference>
<dbReference type="SUPFAM" id="SSF52540">
    <property type="entry name" value="P-loop containing nucleoside triphosphate hydrolases"/>
    <property type="match status" value="1"/>
</dbReference>
<accession>A0ABT5KL18</accession>
<dbReference type="InterPro" id="IPR041617">
    <property type="entry name" value="TPR_MalT"/>
</dbReference>
<dbReference type="SMART" id="SM00421">
    <property type="entry name" value="HTH_LUXR"/>
    <property type="match status" value="1"/>
</dbReference>
<reference evidence="5 6" key="1">
    <citation type="submission" date="2022-10" db="EMBL/GenBank/DDBJ databases">
        <title>Paucibacter sp. hw1 Genome sequencing.</title>
        <authorList>
            <person name="Park S."/>
        </authorList>
    </citation>
    <scope>NUCLEOTIDE SEQUENCE [LARGE SCALE GENOMIC DNA]</scope>
    <source>
        <strain evidence="6">hw1</strain>
    </source>
</reference>
<evidence type="ECO:0000259" key="4">
    <source>
        <dbReference type="PROSITE" id="PS50043"/>
    </source>
</evidence>
<dbReference type="SUPFAM" id="SSF48452">
    <property type="entry name" value="TPR-like"/>
    <property type="match status" value="1"/>
</dbReference>
<evidence type="ECO:0000256" key="2">
    <source>
        <dbReference type="ARBA" id="ARBA00023125"/>
    </source>
</evidence>
<dbReference type="InterPro" id="IPR059106">
    <property type="entry name" value="WHD_MalT"/>
</dbReference>
<feature type="domain" description="HTH luxR-type" evidence="4">
    <location>
        <begin position="810"/>
        <end position="875"/>
    </location>
</feature>
<sequence length="877" mass="95642">MTKTLLATKLYASPPPPRSVERLRLLQRLDDGLQGKLTLLCAPAGFGKSTLLGTWVQACEYPSAWLSLDEGERDPDQFVAYLTASLRSISNDLGDGALALAQARPRPSPEAVLIHLINRLVMRRGRLVLVLDDYQLASSPEVDALLAFLLDNMPAQLHLVVASREVPAIALARLRAEGQMNEVGQDELRFHAEETQQFLNQSMALELSEGQVQALDARTEGWPAGLQMAALSLAGHSDAETFIRSFTGSHRLVQDYLLEEVLRRQPAAVQNFLLRTSVLDSMCAELCEAVMQETGGHESLRQLEMAGLFIVPLDDMRRWFRYHHLFAAMLQQRLRETEALAPLHLRASVWYEAQGMISQALHHAVAADDTPRAIQVVQGQGMPLYFLEDAEPVLRWLQNKTPAFLDEHPQLWLMLAWSYLATSQHSQMQAPMIGAETAIDSSSQHPAYSNWCGELSAVRAWEAVARGDAITIARESALALKRLPQDSLALRTAAHCALGVAHQFSGDRFAAQQVYGETLAMAQACGNRMIAVCAAIALGHLQEDDNHLHLASRTYGQALQLLGDQPHGVACQVHLGLARILYEWNDLESASAHAEKSSKLAALLECDAGLGADALRAQILLSRGETDAALTALTLASTAAQTRNPQSGRLAIAQTQVQAFLQTGEVIAATQLAQTHALPLAQSQVLLARGQALQALEGLTTFLAASQTSAPATELVRALLLKALALDAFAPTEAALAALEEAMALAEPQGWVRAFVDLGGPMQRLLEKSEQGSRPRYTAMLLDALRRQSVALVSLAAPVPKALQLPSIAPQTLAEPLSQRELEVLTLIYKGLSNQEIGQQLFVSLSTVKWHNQNIFDKLDVQRRTEAVARAQALNLL</sequence>
<dbReference type="InterPro" id="IPR000792">
    <property type="entry name" value="Tscrpt_reg_LuxR_C"/>
</dbReference>
<dbReference type="InterPro" id="IPR011990">
    <property type="entry name" value="TPR-like_helical_dom_sf"/>
</dbReference>
<keyword evidence="2" id="KW-0238">DNA-binding</keyword>